<keyword evidence="2" id="KW-0812">Transmembrane</keyword>
<sequence length="335" mass="38048">MIHLLVLREHLKNIYQKYSRFLDSLFRFAAGLLTFLAANEVIGYNPALNHWYIVLILAVFGIVMPGGALVVAAAVFVVAHIFYVSPVLALVVGTVFVILYYVYIKFVPEHAYIFLAFFIAFPFHMAYAIPIFLGLIMGPIAVVPIICSVSMYYLLQTVVTVVSTSTDTNINLYHVALQQFLDNKEMYVMILVFCVVAVTVNIIRSKEMDYAFEIAILTGGILNVILLLLTNYFVKIDTKMFALLAGTALSVVLVWMIQFMRLALNYAGVENLQFEDDEYYYYVRAVPKMSVAAPNKRVKRFNTVDRDTDTDTGKTEPVEEDFDEDIIFPEKHDEK</sequence>
<evidence type="ECO:0000256" key="2">
    <source>
        <dbReference type="SAM" id="Phobius"/>
    </source>
</evidence>
<keyword evidence="2" id="KW-1133">Transmembrane helix</keyword>
<organism evidence="3 4">
    <name type="scientific">Jutongia hominis</name>
    <dbReference type="NCBI Taxonomy" id="2763664"/>
    <lineage>
        <taxon>Bacteria</taxon>
        <taxon>Bacillati</taxon>
        <taxon>Bacillota</taxon>
        <taxon>Clostridia</taxon>
        <taxon>Lachnospirales</taxon>
        <taxon>Lachnospiraceae</taxon>
        <taxon>Jutongia</taxon>
    </lineage>
</organism>
<feature type="region of interest" description="Disordered" evidence="1">
    <location>
        <begin position="304"/>
        <end position="323"/>
    </location>
</feature>
<protein>
    <submittedName>
        <fullName evidence="3">Uncharacterized protein</fullName>
    </submittedName>
</protein>
<name>A0ABR7MTU9_9FIRM</name>
<comment type="caution">
    <text evidence="3">The sequence shown here is derived from an EMBL/GenBank/DDBJ whole genome shotgun (WGS) entry which is preliminary data.</text>
</comment>
<feature type="transmembrane region" description="Helical" evidence="2">
    <location>
        <begin position="83"/>
        <end position="104"/>
    </location>
</feature>
<feature type="compositionally biased region" description="Basic and acidic residues" evidence="1">
    <location>
        <begin position="304"/>
        <end position="317"/>
    </location>
</feature>
<dbReference type="RefSeq" id="WP_249304262.1">
    <property type="nucleotide sequence ID" value="NZ_JACRSW010000027.1"/>
</dbReference>
<evidence type="ECO:0000313" key="3">
    <source>
        <dbReference type="EMBL" id="MBC8557238.1"/>
    </source>
</evidence>
<keyword evidence="2" id="KW-0472">Membrane</keyword>
<evidence type="ECO:0000256" key="1">
    <source>
        <dbReference type="SAM" id="MobiDB-lite"/>
    </source>
</evidence>
<feature type="transmembrane region" description="Helical" evidence="2">
    <location>
        <begin position="210"/>
        <end position="234"/>
    </location>
</feature>
<evidence type="ECO:0000313" key="4">
    <source>
        <dbReference type="Proteomes" id="UP000637513"/>
    </source>
</evidence>
<reference evidence="3 4" key="1">
    <citation type="submission" date="2020-08" db="EMBL/GenBank/DDBJ databases">
        <title>Genome public.</title>
        <authorList>
            <person name="Liu C."/>
            <person name="Sun Q."/>
        </authorList>
    </citation>
    <scope>NUCLEOTIDE SEQUENCE [LARGE SCALE GENOMIC DNA]</scope>
    <source>
        <strain evidence="3 4">BX3</strain>
    </source>
</reference>
<feature type="transmembrane region" description="Helical" evidence="2">
    <location>
        <begin position="110"/>
        <end position="129"/>
    </location>
</feature>
<feature type="transmembrane region" description="Helical" evidence="2">
    <location>
        <begin position="21"/>
        <end position="38"/>
    </location>
</feature>
<accession>A0ABR7MTU9</accession>
<feature type="transmembrane region" description="Helical" evidence="2">
    <location>
        <begin position="240"/>
        <end position="257"/>
    </location>
</feature>
<keyword evidence="4" id="KW-1185">Reference proteome</keyword>
<dbReference type="EMBL" id="JACRSW010000027">
    <property type="protein sequence ID" value="MBC8557238.1"/>
    <property type="molecule type" value="Genomic_DNA"/>
</dbReference>
<proteinExistence type="predicted"/>
<feature type="transmembrane region" description="Helical" evidence="2">
    <location>
        <begin position="186"/>
        <end position="203"/>
    </location>
</feature>
<feature type="transmembrane region" description="Helical" evidence="2">
    <location>
        <begin position="136"/>
        <end position="155"/>
    </location>
</feature>
<dbReference type="Proteomes" id="UP000637513">
    <property type="component" value="Unassembled WGS sequence"/>
</dbReference>
<gene>
    <name evidence="3" type="ORF">H8700_05910</name>
</gene>
<feature type="transmembrane region" description="Helical" evidence="2">
    <location>
        <begin position="50"/>
        <end position="76"/>
    </location>
</feature>